<dbReference type="InterPro" id="IPR028349">
    <property type="entry name" value="PafC-like"/>
</dbReference>
<dbReference type="Pfam" id="PF08279">
    <property type="entry name" value="HTH_11"/>
    <property type="match status" value="1"/>
</dbReference>
<proteinExistence type="predicted"/>
<dbReference type="Pfam" id="PF13280">
    <property type="entry name" value="WYL"/>
    <property type="match status" value="1"/>
</dbReference>
<dbReference type="EMBL" id="CP011388">
    <property type="protein sequence ID" value="ANE46123.1"/>
    <property type="molecule type" value="Genomic_DNA"/>
</dbReference>
<dbReference type="RefSeq" id="WP_068605582.1">
    <property type="nucleotide sequence ID" value="NZ_CP011388.1"/>
</dbReference>
<keyword evidence="2" id="KW-0804">Transcription</keyword>
<organism evidence="4 5">
    <name type="scientific">Paenibacillus swuensis</name>
    <dbReference type="NCBI Taxonomy" id="1178515"/>
    <lineage>
        <taxon>Bacteria</taxon>
        <taxon>Bacillati</taxon>
        <taxon>Bacillota</taxon>
        <taxon>Bacilli</taxon>
        <taxon>Bacillales</taxon>
        <taxon>Paenibacillaceae</taxon>
        <taxon>Paenibacillus</taxon>
    </lineage>
</organism>
<dbReference type="OrthoDB" id="9815009at2"/>
<keyword evidence="1" id="KW-0805">Transcription regulation</keyword>
<reference evidence="4 5" key="1">
    <citation type="submission" date="2015-01" db="EMBL/GenBank/DDBJ databases">
        <title>Paenibacillus swuensis/DY6/whole genome sequencing.</title>
        <authorList>
            <person name="Kim M.K."/>
            <person name="Srinivasan S."/>
            <person name="Lee J.-J."/>
        </authorList>
    </citation>
    <scope>NUCLEOTIDE SEQUENCE [LARGE SCALE GENOMIC DNA]</scope>
    <source>
        <strain evidence="4 5">DY6</strain>
    </source>
</reference>
<gene>
    <name evidence="4" type="ORF">SY83_07340</name>
</gene>
<dbReference type="InterPro" id="IPR051534">
    <property type="entry name" value="CBASS_pafABC_assoc_protein"/>
</dbReference>
<dbReference type="InterPro" id="IPR013196">
    <property type="entry name" value="HTH_11"/>
</dbReference>
<dbReference type="Proteomes" id="UP000076927">
    <property type="component" value="Chromosome"/>
</dbReference>
<dbReference type="GO" id="GO:0003700">
    <property type="term" value="F:DNA-binding transcription factor activity"/>
    <property type="evidence" value="ECO:0007669"/>
    <property type="project" value="InterPro"/>
</dbReference>
<protein>
    <submittedName>
        <fullName evidence="4">Transcriptional regulator</fullName>
    </submittedName>
</protein>
<dbReference type="PANTHER" id="PTHR34580:SF1">
    <property type="entry name" value="PROTEIN PAFC"/>
    <property type="match status" value="1"/>
</dbReference>
<accession>A0A172TH59</accession>
<dbReference type="PROSITE" id="PS51000">
    <property type="entry name" value="HTH_DEOR_2"/>
    <property type="match status" value="1"/>
</dbReference>
<dbReference type="SUPFAM" id="SSF46785">
    <property type="entry name" value="Winged helix' DNA-binding domain"/>
    <property type="match status" value="1"/>
</dbReference>
<evidence type="ECO:0000256" key="1">
    <source>
        <dbReference type="ARBA" id="ARBA00023015"/>
    </source>
</evidence>
<dbReference type="InterPro" id="IPR036388">
    <property type="entry name" value="WH-like_DNA-bd_sf"/>
</dbReference>
<evidence type="ECO:0000313" key="5">
    <source>
        <dbReference type="Proteomes" id="UP000076927"/>
    </source>
</evidence>
<evidence type="ECO:0000256" key="2">
    <source>
        <dbReference type="ARBA" id="ARBA00023163"/>
    </source>
</evidence>
<dbReference type="STRING" id="1178515.SY83_07340"/>
<dbReference type="Pfam" id="PF25583">
    <property type="entry name" value="WCX"/>
    <property type="match status" value="1"/>
</dbReference>
<sequence length="306" mass="35110">MKLERLISMIYMLLNNEVLSASVLAEKYGVSQRTIYRDIDAICAAGIPVVSYQGVHGGYGIMEEYKMDRSLLGSYDVGSLVTLLHSMSTVFEDDKAMETMQRLQTIQPDHAPTTLTMDMGSRQTHQDQLKRLRDAIHDRNVLQFQYMNTKNERTKRAVEGIRLMFKHGTWYLYGYCRERKDYREFRLSRIAELNVTTTLFGPHAITEANPRQASARPLADASEKVQVVVRFTDLLARAMDYFGHLDTIAYDEEGALRITLNIPRSLEAEWLYSILLSFGNKAEIMEPVEVRSRMKSHIEAMLGTYS</sequence>
<dbReference type="PATRIC" id="fig|1178515.4.peg.1467"/>
<dbReference type="PANTHER" id="PTHR34580">
    <property type="match status" value="1"/>
</dbReference>
<evidence type="ECO:0000259" key="3">
    <source>
        <dbReference type="PROSITE" id="PS51000"/>
    </source>
</evidence>
<name>A0A172TH59_9BACL</name>
<feature type="domain" description="HTH deoR-type" evidence="3">
    <location>
        <begin position="2"/>
        <end position="57"/>
    </location>
</feature>
<dbReference type="AlphaFoldDB" id="A0A172TH59"/>
<dbReference type="KEGG" id="pswu:SY83_07340"/>
<dbReference type="Gene3D" id="1.10.10.10">
    <property type="entry name" value="Winged helix-like DNA-binding domain superfamily/Winged helix DNA-binding domain"/>
    <property type="match status" value="1"/>
</dbReference>
<dbReference type="InterPro" id="IPR001034">
    <property type="entry name" value="DeoR_HTH"/>
</dbReference>
<evidence type="ECO:0000313" key="4">
    <source>
        <dbReference type="EMBL" id="ANE46123.1"/>
    </source>
</evidence>
<dbReference type="PIRSF" id="PIRSF016838">
    <property type="entry name" value="PafC"/>
    <property type="match status" value="1"/>
</dbReference>
<dbReference type="InterPro" id="IPR057727">
    <property type="entry name" value="WCX_dom"/>
</dbReference>
<dbReference type="InterPro" id="IPR026881">
    <property type="entry name" value="WYL_dom"/>
</dbReference>
<dbReference type="PROSITE" id="PS52050">
    <property type="entry name" value="WYL"/>
    <property type="match status" value="1"/>
</dbReference>
<keyword evidence="5" id="KW-1185">Reference proteome</keyword>
<dbReference type="InterPro" id="IPR036390">
    <property type="entry name" value="WH_DNA-bd_sf"/>
</dbReference>